<sequence>MIRVQFVSFASSTLPAYFEEQQVGDLSDVVAAGTALVTQEIGIAPDFGND</sequence>
<protein>
    <submittedName>
        <fullName evidence="1">Uncharacterized protein</fullName>
    </submittedName>
</protein>
<organism evidence="1 2">
    <name type="scientific">Nitrosomonas halophila</name>
    <dbReference type="NCBI Taxonomy" id="44576"/>
    <lineage>
        <taxon>Bacteria</taxon>
        <taxon>Pseudomonadati</taxon>
        <taxon>Pseudomonadota</taxon>
        <taxon>Betaproteobacteria</taxon>
        <taxon>Nitrosomonadales</taxon>
        <taxon>Nitrosomonadaceae</taxon>
        <taxon>Nitrosomonas</taxon>
    </lineage>
</organism>
<gene>
    <name evidence="1" type="ORF">SAMN05421881_10753</name>
</gene>
<proteinExistence type="predicted"/>
<reference evidence="1 2" key="1">
    <citation type="submission" date="2016-10" db="EMBL/GenBank/DDBJ databases">
        <authorList>
            <person name="de Groot N.N."/>
        </authorList>
    </citation>
    <scope>NUCLEOTIDE SEQUENCE [LARGE SCALE GENOMIC DNA]</scope>
    <source>
        <strain evidence="1 2">Nm1</strain>
    </source>
</reference>
<accession>A0A1H3NJK7</accession>
<dbReference type="AlphaFoldDB" id="A0A1H3NJK7"/>
<keyword evidence="2" id="KW-1185">Reference proteome</keyword>
<name>A0A1H3NJK7_9PROT</name>
<evidence type="ECO:0000313" key="2">
    <source>
        <dbReference type="Proteomes" id="UP000198640"/>
    </source>
</evidence>
<dbReference type="EMBL" id="FNOY01000075">
    <property type="protein sequence ID" value="SDY89071.1"/>
    <property type="molecule type" value="Genomic_DNA"/>
</dbReference>
<evidence type="ECO:0000313" key="1">
    <source>
        <dbReference type="EMBL" id="SDY89071.1"/>
    </source>
</evidence>
<dbReference type="STRING" id="44576.SAMN05421881_10753"/>
<dbReference type="Proteomes" id="UP000198640">
    <property type="component" value="Unassembled WGS sequence"/>
</dbReference>